<feature type="compositionally biased region" description="Basic and acidic residues" evidence="2">
    <location>
        <begin position="784"/>
        <end position="807"/>
    </location>
</feature>
<dbReference type="InterPro" id="IPR001810">
    <property type="entry name" value="F-box_dom"/>
</dbReference>
<feature type="compositionally biased region" description="Basic residues" evidence="2">
    <location>
        <begin position="315"/>
        <end position="339"/>
    </location>
</feature>
<feature type="compositionally biased region" description="Basic residues" evidence="2">
    <location>
        <begin position="87"/>
        <end position="97"/>
    </location>
</feature>
<gene>
    <name evidence="4" type="ORF">CHILSU_LOCUS9277</name>
</gene>
<dbReference type="SMART" id="SM00367">
    <property type="entry name" value="LRR_CC"/>
    <property type="match status" value="3"/>
</dbReference>
<organism evidence="4 5">
    <name type="scientific">Chilo suppressalis</name>
    <name type="common">Asiatic rice borer moth</name>
    <dbReference type="NCBI Taxonomy" id="168631"/>
    <lineage>
        <taxon>Eukaryota</taxon>
        <taxon>Metazoa</taxon>
        <taxon>Ecdysozoa</taxon>
        <taxon>Arthropoda</taxon>
        <taxon>Hexapoda</taxon>
        <taxon>Insecta</taxon>
        <taxon>Pterygota</taxon>
        <taxon>Neoptera</taxon>
        <taxon>Endopterygota</taxon>
        <taxon>Lepidoptera</taxon>
        <taxon>Glossata</taxon>
        <taxon>Ditrysia</taxon>
        <taxon>Pyraloidea</taxon>
        <taxon>Crambidae</taxon>
        <taxon>Crambinae</taxon>
        <taxon>Chilo</taxon>
    </lineage>
</organism>
<feature type="region of interest" description="Disordered" evidence="2">
    <location>
        <begin position="784"/>
        <end position="1193"/>
    </location>
</feature>
<sequence>MSGRTSPVNGGYEAMSGEPAMRLTVRKDLFPEVRLPKITPVVPDAATTPEDDDAVSCVKLETDFEESIDEIAKQKLQVANGALQSSRSRHRKHKQHSRRDSDQSTLNGSLPSERKRRKSNRSHSKMHSKVKGGKNFNIVSSSECQNDAEDWVAAEVEQDSESSEDEVLKCSVKLPLINLPRQTGKPYSHELSQLSSKKSKKDSKERRTYTVTPCSGKPRSMLGICSSRSKKKSKKSECTATYRSQIVDMNTIRIKIKRTSVHAPIVTPTPASIADLGQRKSKKKRAASPVVSESSGEEYDPRGDNTASMSVATPKAKHSRPKTPKMPKAKKTNNSKSKKKTETTSRISAAERKDMGPQSPWASMPEEVLVKIFEYVVASQGTLPTVIRLGRVCKLWHSASCKPELWKNVDLASYTIEKCKTDYKLVWLLENRLSHCQSLNISQWKVCNVSWVLACVAEYCKNLMELSVAGWSRITPEQLYELMQGLSKLQRLDLSLTSETGGSSTCLSAASMSRLAENFGARLTHLTLANNKFTALPQILTSVATYCANLEVLDISGAMATSHPAAVPLEALQKGCPKLRVFRAANSQLVLASATTSQQMEAGGWTQLEELSIAGEAAAERVIVGEYRLGDEALARLVRHATRLRLLDLRGLQRLTDSGLVRVPAWDLQHLFLGGCNVTRQSNACLELICEKWSHSLIELDLSWASASRVLDDAVSALADASNSKLRTLNLCGSSVSLAPVKKVLLKCPNIESINLSSCRALPRGMKRLYTGKELQDLKDSLDPVKVKTKENEEDEKKGVEKTEADSKAATTPETPKAETLDSSCDKVEAKSQDKSESPIFQEPKSVSECSNKVPTDITTKSSPDSKTDLSFNKDCVEPAISSEARRIVGNTTPKLLSPISQLRPDSSSTPRSEQAKDAMGSPHFSPVPKPDSQVQNSPEVLPESIKSNSWNLGQFKTTPTHKSEASPLNRIDSHSKSRHGKMVEQCSPTTSLENKPSPETLGVKHDIKNPNSWSYGSPMPRQDQFSSQRSPYSAQPSPAQPSPYSTQPSPYSTQPSPYSSQPSPYSAQPSPDTSQIIKPEIQKSGAWNSGNFSPMPKHHAPFSPHPSTHTSPDPGLGVKSDIRSNPNKTPGGYSPMSRQDRHHHSPYSPRPSVENVAYSNKKSPGVAGGYSPMMRSDCHLPSPDGGGQSRQALGRTQDLFGRTVAKVPDLPIHNSTPAPDIPNTWGMERYNPLSTPPTSIESLVWGTSFGTEPALPRVDNVPATLNTPPAQTWNALPPFDSGVRRPTEDISDPWTLGQFRVEPPHQVQNFVEQNVSFDSLSGHLSHVLPSYLDDGFSETSRVD</sequence>
<feature type="compositionally biased region" description="Basic residues" evidence="2">
    <location>
        <begin position="114"/>
        <end position="132"/>
    </location>
</feature>
<feature type="compositionally biased region" description="Basic and acidic residues" evidence="2">
    <location>
        <begin position="816"/>
        <end position="837"/>
    </location>
</feature>
<dbReference type="InterPro" id="IPR036047">
    <property type="entry name" value="F-box-like_dom_sf"/>
</dbReference>
<dbReference type="InterPro" id="IPR032675">
    <property type="entry name" value="LRR_dom_sf"/>
</dbReference>
<feature type="region of interest" description="Disordered" evidence="2">
    <location>
        <begin position="181"/>
        <end position="215"/>
    </location>
</feature>
<name>A0ABN8LBW4_CHISP</name>
<feature type="region of interest" description="Disordered" evidence="2">
    <location>
        <begin position="1"/>
        <end position="20"/>
    </location>
</feature>
<dbReference type="InterPro" id="IPR006553">
    <property type="entry name" value="Leu-rich_rpt_Cys-con_subtyp"/>
</dbReference>
<evidence type="ECO:0000313" key="4">
    <source>
        <dbReference type="EMBL" id="CAH2989990.1"/>
    </source>
</evidence>
<dbReference type="CDD" id="cd22119">
    <property type="entry name" value="F-box_FBXL6"/>
    <property type="match status" value="1"/>
</dbReference>
<feature type="compositionally biased region" description="Polar residues" evidence="2">
    <location>
        <begin position="946"/>
        <end position="961"/>
    </location>
</feature>
<evidence type="ECO:0000256" key="1">
    <source>
        <dbReference type="ARBA" id="ARBA00022786"/>
    </source>
</evidence>
<protein>
    <recommendedName>
        <fullName evidence="3">F-box domain-containing protein</fullName>
    </recommendedName>
</protein>
<evidence type="ECO:0000256" key="2">
    <source>
        <dbReference type="SAM" id="MobiDB-lite"/>
    </source>
</evidence>
<evidence type="ECO:0000313" key="5">
    <source>
        <dbReference type="Proteomes" id="UP001153292"/>
    </source>
</evidence>
<feature type="compositionally biased region" description="Low complexity" evidence="2">
    <location>
        <begin position="1102"/>
        <end position="1113"/>
    </location>
</feature>
<evidence type="ECO:0000259" key="3">
    <source>
        <dbReference type="Pfam" id="PF12937"/>
    </source>
</evidence>
<dbReference type="Gene3D" id="3.80.10.10">
    <property type="entry name" value="Ribonuclease Inhibitor"/>
    <property type="match status" value="1"/>
</dbReference>
<feature type="domain" description="F-box" evidence="3">
    <location>
        <begin position="361"/>
        <end position="411"/>
    </location>
</feature>
<dbReference type="Pfam" id="PF12937">
    <property type="entry name" value="F-box-like"/>
    <property type="match status" value="1"/>
</dbReference>
<keyword evidence="5" id="KW-1185">Reference proteome</keyword>
<feature type="region of interest" description="Disordered" evidence="2">
    <location>
        <begin position="272"/>
        <end position="360"/>
    </location>
</feature>
<dbReference type="EMBL" id="OU963898">
    <property type="protein sequence ID" value="CAH2989990.1"/>
    <property type="molecule type" value="Genomic_DNA"/>
</dbReference>
<feature type="compositionally biased region" description="Polar residues" evidence="2">
    <location>
        <begin position="890"/>
        <end position="913"/>
    </location>
</feature>
<dbReference type="PANTHER" id="PTHR13318">
    <property type="entry name" value="PARTNER OF PAIRED, ISOFORM B-RELATED"/>
    <property type="match status" value="1"/>
</dbReference>
<feature type="compositionally biased region" description="Low complexity" evidence="2">
    <location>
        <begin position="1027"/>
        <end position="1072"/>
    </location>
</feature>
<dbReference type="SUPFAM" id="SSF81383">
    <property type="entry name" value="F-box domain"/>
    <property type="match status" value="1"/>
</dbReference>
<feature type="region of interest" description="Disordered" evidence="2">
    <location>
        <begin position="1206"/>
        <end position="1225"/>
    </location>
</feature>
<dbReference type="Gene3D" id="1.20.1280.50">
    <property type="match status" value="1"/>
</dbReference>
<accession>A0ABN8LBW4</accession>
<feature type="compositionally biased region" description="Polar residues" evidence="2">
    <location>
        <begin position="848"/>
        <end position="871"/>
    </location>
</feature>
<feature type="region of interest" description="Disordered" evidence="2">
    <location>
        <begin position="79"/>
        <end position="139"/>
    </location>
</feature>
<dbReference type="SUPFAM" id="SSF52047">
    <property type="entry name" value="RNI-like"/>
    <property type="match status" value="1"/>
</dbReference>
<reference evidence="4" key="1">
    <citation type="submission" date="2021-12" db="EMBL/GenBank/DDBJ databases">
        <authorList>
            <person name="King R."/>
        </authorList>
    </citation>
    <scope>NUCLEOTIDE SEQUENCE</scope>
</reference>
<proteinExistence type="predicted"/>
<keyword evidence="1" id="KW-0833">Ubl conjugation pathway</keyword>
<dbReference type="Proteomes" id="UP001153292">
    <property type="component" value="Chromosome 5"/>
</dbReference>
<dbReference type="InterPro" id="IPR047922">
    <property type="entry name" value="FBXL6_F-box"/>
</dbReference>